<protein>
    <submittedName>
        <fullName evidence="2">Uncharacterized protein</fullName>
    </submittedName>
</protein>
<feature type="region of interest" description="Disordered" evidence="1">
    <location>
        <begin position="46"/>
        <end position="68"/>
    </location>
</feature>
<accession>A0A917YY96</accession>
<reference evidence="2" key="2">
    <citation type="submission" date="2020-09" db="EMBL/GenBank/DDBJ databases">
        <authorList>
            <person name="Sun Q."/>
            <person name="Zhou Y."/>
        </authorList>
    </citation>
    <scope>NUCLEOTIDE SEQUENCE</scope>
    <source>
        <strain evidence="2">CGMCC 4.7368</strain>
    </source>
</reference>
<name>A0A917YY96_9ACTN</name>
<dbReference type="Proteomes" id="UP000646523">
    <property type="component" value="Unassembled WGS sequence"/>
</dbReference>
<evidence type="ECO:0000256" key="1">
    <source>
        <dbReference type="SAM" id="MobiDB-lite"/>
    </source>
</evidence>
<dbReference type="AlphaFoldDB" id="A0A917YY96"/>
<proteinExistence type="predicted"/>
<gene>
    <name evidence="2" type="ORF">GCM10012289_33440</name>
</gene>
<organism evidence="2 3">
    <name type="scientific">Nonomuraea cavernae</name>
    <dbReference type="NCBI Taxonomy" id="2045107"/>
    <lineage>
        <taxon>Bacteria</taxon>
        <taxon>Bacillati</taxon>
        <taxon>Actinomycetota</taxon>
        <taxon>Actinomycetes</taxon>
        <taxon>Streptosporangiales</taxon>
        <taxon>Streptosporangiaceae</taxon>
        <taxon>Nonomuraea</taxon>
    </lineage>
</organism>
<comment type="caution">
    <text evidence="2">The sequence shown here is derived from an EMBL/GenBank/DDBJ whole genome shotgun (WGS) entry which is preliminary data.</text>
</comment>
<dbReference type="EMBL" id="BMNH01000008">
    <property type="protein sequence ID" value="GGO70304.1"/>
    <property type="molecule type" value="Genomic_DNA"/>
</dbReference>
<evidence type="ECO:0000313" key="3">
    <source>
        <dbReference type="Proteomes" id="UP000646523"/>
    </source>
</evidence>
<keyword evidence="3" id="KW-1185">Reference proteome</keyword>
<sequence>MTQPGGESAQVYVQAGEEDGTGHDRQLYVPLYRGLSQGCLPMLRASDGYSRPASIPAKPYSSGTVTKT</sequence>
<evidence type="ECO:0000313" key="2">
    <source>
        <dbReference type="EMBL" id="GGO70304.1"/>
    </source>
</evidence>
<reference evidence="2" key="1">
    <citation type="journal article" date="2014" name="Int. J. Syst. Evol. Microbiol.">
        <title>Complete genome sequence of Corynebacterium casei LMG S-19264T (=DSM 44701T), isolated from a smear-ripened cheese.</title>
        <authorList>
            <consortium name="US DOE Joint Genome Institute (JGI-PGF)"/>
            <person name="Walter F."/>
            <person name="Albersmeier A."/>
            <person name="Kalinowski J."/>
            <person name="Ruckert C."/>
        </authorList>
    </citation>
    <scope>NUCLEOTIDE SEQUENCE</scope>
    <source>
        <strain evidence="2">CGMCC 4.7368</strain>
    </source>
</reference>